<reference evidence="3 4" key="1">
    <citation type="journal article" date="2016" name="Sci. Rep.">
        <title>The genome sequence of the outbreeding globe artichoke constructed de novo incorporating a phase-aware low-pass sequencing strategy of F1 progeny.</title>
        <authorList>
            <person name="Scaglione D."/>
            <person name="Reyes-Chin-Wo S."/>
            <person name="Acquadro A."/>
            <person name="Froenicke L."/>
            <person name="Portis E."/>
            <person name="Beitel C."/>
            <person name="Tirone M."/>
            <person name="Mauro R."/>
            <person name="Lo Monaco A."/>
            <person name="Mauromicale G."/>
            <person name="Faccioli P."/>
            <person name="Cattivelli L."/>
            <person name="Rieseberg L."/>
            <person name="Michelmore R."/>
            <person name="Lanteri S."/>
        </authorList>
    </citation>
    <scope>NUCLEOTIDE SEQUENCE [LARGE SCALE GENOMIC DNA]</scope>
    <source>
        <strain evidence="3">2C</strain>
    </source>
</reference>
<dbReference type="AlphaFoldDB" id="A0A124SBF0"/>
<feature type="transmembrane region" description="Helical" evidence="2">
    <location>
        <begin position="32"/>
        <end position="54"/>
    </location>
</feature>
<sequence length="280" mass="30153">MTGGYDIIKREDVFAIHSCIANMASILKGGGVLLALALITIIILGSFSHTIPLVDAQTPATDCNSAVQSEIPGCGDGGGGGGSGGSSRTEGSGPTPAGASSCRGDMCYVKKQGGLGTRSLPEWNKALLAKHVRTWWMRKSPFGLSGFTPIDSWEETFSDVQEGFNSSWSWRKFVRIRSISRDHIIHEIGDGDNISIRHGAGLFQLCVVTYGGAPKRFGATSLLSDNQYGVESSTTTSGCRRVIEIQPRIWHQAMDQGETRRHDVEDNDMTMIDGRLSTRG</sequence>
<evidence type="ECO:0000256" key="1">
    <source>
        <dbReference type="SAM" id="MobiDB-lite"/>
    </source>
</evidence>
<dbReference type="Gramene" id="KVH90432">
    <property type="protein sequence ID" value="KVH90432"/>
    <property type="gene ID" value="Ccrd_007555"/>
</dbReference>
<protein>
    <submittedName>
        <fullName evidence="3">Uncharacterized protein</fullName>
    </submittedName>
</protein>
<evidence type="ECO:0000313" key="3">
    <source>
        <dbReference type="EMBL" id="KVH90432.1"/>
    </source>
</evidence>
<dbReference type="Proteomes" id="UP000243975">
    <property type="component" value="Unassembled WGS sequence"/>
</dbReference>
<name>A0A124SBF0_CYNCS</name>
<gene>
    <name evidence="3" type="ORF">Ccrd_007555</name>
</gene>
<evidence type="ECO:0000313" key="4">
    <source>
        <dbReference type="Proteomes" id="UP000243975"/>
    </source>
</evidence>
<keyword evidence="2" id="KW-1133">Transmembrane helix</keyword>
<evidence type="ECO:0000256" key="2">
    <source>
        <dbReference type="SAM" id="Phobius"/>
    </source>
</evidence>
<keyword evidence="2" id="KW-0812">Transmembrane</keyword>
<keyword evidence="2" id="KW-0472">Membrane</keyword>
<organism evidence="3 4">
    <name type="scientific">Cynara cardunculus var. scolymus</name>
    <name type="common">Globe artichoke</name>
    <name type="synonym">Cynara scolymus</name>
    <dbReference type="NCBI Taxonomy" id="59895"/>
    <lineage>
        <taxon>Eukaryota</taxon>
        <taxon>Viridiplantae</taxon>
        <taxon>Streptophyta</taxon>
        <taxon>Embryophyta</taxon>
        <taxon>Tracheophyta</taxon>
        <taxon>Spermatophyta</taxon>
        <taxon>Magnoliopsida</taxon>
        <taxon>eudicotyledons</taxon>
        <taxon>Gunneridae</taxon>
        <taxon>Pentapetalae</taxon>
        <taxon>asterids</taxon>
        <taxon>campanulids</taxon>
        <taxon>Asterales</taxon>
        <taxon>Asteraceae</taxon>
        <taxon>Carduoideae</taxon>
        <taxon>Cardueae</taxon>
        <taxon>Carduinae</taxon>
        <taxon>Cynara</taxon>
    </lineage>
</organism>
<keyword evidence="4" id="KW-1185">Reference proteome</keyword>
<accession>A0A124SBF0</accession>
<dbReference type="EMBL" id="LEKV01005103">
    <property type="protein sequence ID" value="KVH90432.1"/>
    <property type="molecule type" value="Genomic_DNA"/>
</dbReference>
<comment type="caution">
    <text evidence="3">The sequence shown here is derived from an EMBL/GenBank/DDBJ whole genome shotgun (WGS) entry which is preliminary data.</text>
</comment>
<feature type="compositionally biased region" description="Gly residues" evidence="1">
    <location>
        <begin position="74"/>
        <end position="85"/>
    </location>
</feature>
<proteinExistence type="predicted"/>
<feature type="region of interest" description="Disordered" evidence="1">
    <location>
        <begin position="67"/>
        <end position="100"/>
    </location>
</feature>